<gene>
    <name evidence="2" type="ORF">GCM10010430_73260</name>
</gene>
<evidence type="ECO:0000313" key="2">
    <source>
        <dbReference type="EMBL" id="GAA2276700.1"/>
    </source>
</evidence>
<comment type="caution">
    <text evidence="2">The sequence shown here is derived from an EMBL/GenBank/DDBJ whole genome shotgun (WGS) entry which is preliminary data.</text>
</comment>
<evidence type="ECO:0000256" key="1">
    <source>
        <dbReference type="SAM" id="MobiDB-lite"/>
    </source>
</evidence>
<accession>A0ABP5RYN7</accession>
<keyword evidence="3" id="KW-1185">Reference proteome</keyword>
<feature type="region of interest" description="Disordered" evidence="1">
    <location>
        <begin position="1"/>
        <end position="25"/>
    </location>
</feature>
<sequence>MTDMTDDNEQKTGAEETTETQPAALIEIRMLDRIETIKSKAATG</sequence>
<name>A0ABP5RYN7_9ACTN</name>
<proteinExistence type="predicted"/>
<dbReference type="EMBL" id="BAAATR010000055">
    <property type="protein sequence ID" value="GAA2276700.1"/>
    <property type="molecule type" value="Genomic_DNA"/>
</dbReference>
<evidence type="ECO:0000313" key="3">
    <source>
        <dbReference type="Proteomes" id="UP001500305"/>
    </source>
</evidence>
<reference evidence="3" key="1">
    <citation type="journal article" date="2019" name="Int. J. Syst. Evol. Microbiol.">
        <title>The Global Catalogue of Microorganisms (GCM) 10K type strain sequencing project: providing services to taxonomists for standard genome sequencing and annotation.</title>
        <authorList>
            <consortium name="The Broad Institute Genomics Platform"/>
            <consortium name="The Broad Institute Genome Sequencing Center for Infectious Disease"/>
            <person name="Wu L."/>
            <person name="Ma J."/>
        </authorList>
    </citation>
    <scope>NUCLEOTIDE SEQUENCE [LARGE SCALE GENOMIC DNA]</scope>
    <source>
        <strain evidence="3">JCM 7356</strain>
    </source>
</reference>
<dbReference type="Proteomes" id="UP001500305">
    <property type="component" value="Unassembled WGS sequence"/>
</dbReference>
<protein>
    <submittedName>
        <fullName evidence="2">Uncharacterized protein</fullName>
    </submittedName>
</protein>
<organism evidence="2 3">
    <name type="scientific">Kitasatospora cystarginea</name>
    <dbReference type="NCBI Taxonomy" id="58350"/>
    <lineage>
        <taxon>Bacteria</taxon>
        <taxon>Bacillati</taxon>
        <taxon>Actinomycetota</taxon>
        <taxon>Actinomycetes</taxon>
        <taxon>Kitasatosporales</taxon>
        <taxon>Streptomycetaceae</taxon>
        <taxon>Kitasatospora</taxon>
    </lineage>
</organism>